<dbReference type="Proteomes" id="UP000240461">
    <property type="component" value="Segment"/>
</dbReference>
<evidence type="ECO:0000313" key="2">
    <source>
        <dbReference type="Proteomes" id="UP000240461"/>
    </source>
</evidence>
<keyword evidence="2" id="KW-1185">Reference proteome</keyword>
<protein>
    <submittedName>
        <fullName evidence="1">Uncharacterized protein</fullName>
    </submittedName>
</protein>
<dbReference type="EMBL" id="KM982402">
    <property type="protein sequence ID" value="AKI80600.1"/>
    <property type="molecule type" value="Genomic_DNA"/>
</dbReference>
<accession>A0A0G2Y464</accession>
<dbReference type="KEGG" id="vg:80514398"/>
<evidence type="ECO:0000313" key="1">
    <source>
        <dbReference type="EMBL" id="AKI80600.1"/>
    </source>
</evidence>
<sequence>MENYTFCLCGINCPNKKYILKYCQIIDNNYYISTNNNLIPITFNKNFHHEKKNIKYNHDCILVDLKNVPKFNDFIASKKKFPKLNSLTYRCNYYRFITNYLKYIVKNNIINHIKYYLSNNYYNKIYWNQYLQDKIFKYCDLSSIRSCLKYLPIHDISCYLEDSLIRNDNIILDYLVNKMIIYLNLLYTDKKYKGNMFKITNNDLIYVPDICGTIEGIIIKCEPDKAIEIYCRTIDRFQELLESQENIKVRKDLITKHNKLKLDFTYDHETMDRLLLNIVTNGGNPAIIVKQLLIDGANIHRTIDKYFNKTIFDHAINFIIEDRNLELLDVLFEMKLIDHSKLNLILERSIDEIDFKKDEKIEIYKKFIRELSEYGADVDKHFDKLIKKAKKYNNEKLISYLKKFKNDLF</sequence>
<reference evidence="1 2" key="1">
    <citation type="submission" date="2014-10" db="EMBL/GenBank/DDBJ databases">
        <title>Pan-genome analysis of Brazilian lineage A amoebal mimiviruses.</title>
        <authorList>
            <person name="Assis F.L."/>
            <person name="Abrahao J.S."/>
            <person name="Kroon E.G."/>
            <person name="Dornas F.P."/>
            <person name="Andrade K.R."/>
            <person name="Borato P.V.M."/>
            <person name="Pilotto M.R."/>
            <person name="Benamar S."/>
            <person name="LaScola B."/>
            <person name="Colson P."/>
        </authorList>
    </citation>
    <scope>NUCLEOTIDE SEQUENCE [LARGE SCALE GENOMIC DNA]</scope>
    <source>
        <strain evidence="1 2">Kroon</strain>
    </source>
</reference>
<proteinExistence type="predicted"/>
<organism evidence="1 2">
    <name type="scientific">Acanthamoeba polyphaga mimivirus Kroon</name>
    <dbReference type="NCBI Taxonomy" id="3069720"/>
    <lineage>
        <taxon>Viruses</taxon>
        <taxon>Varidnaviria</taxon>
        <taxon>Bamfordvirae</taxon>
        <taxon>Nucleocytoviricota</taxon>
        <taxon>Megaviricetes</taxon>
        <taxon>Imitervirales</taxon>
        <taxon>Mimiviridae</taxon>
        <taxon>Megamimivirinae</taxon>
        <taxon>Mimivirus</taxon>
        <taxon>Mimivirus lagoaense</taxon>
    </lineage>
</organism>
<name>A0A0G2Y464_9VIRU</name>